<feature type="domain" description="Translation initiation factor 3 C-terminal" evidence="5">
    <location>
        <begin position="25"/>
        <end position="104"/>
    </location>
</feature>
<dbReference type="Proteomes" id="UP000034508">
    <property type="component" value="Unassembled WGS sequence"/>
</dbReference>
<dbReference type="Pfam" id="PF00707">
    <property type="entry name" value="IF3_C"/>
    <property type="match status" value="1"/>
</dbReference>
<organism evidence="6 7">
    <name type="scientific">Berkelbacteria bacterium GW2011_GWA1_36_9</name>
    <dbReference type="NCBI Taxonomy" id="1618331"/>
    <lineage>
        <taxon>Bacteria</taxon>
        <taxon>Candidatus Berkelbacteria</taxon>
    </lineage>
</organism>
<evidence type="ECO:0000256" key="1">
    <source>
        <dbReference type="ARBA" id="ARBA00005439"/>
    </source>
</evidence>
<dbReference type="InterPro" id="IPR019815">
    <property type="entry name" value="Translation_initiation_fac_3_C"/>
</dbReference>
<dbReference type="PANTHER" id="PTHR10938:SF0">
    <property type="entry name" value="TRANSLATION INITIATION FACTOR IF-3, MITOCHONDRIAL"/>
    <property type="match status" value="1"/>
</dbReference>
<name>A0A0G0FSL6_9BACT</name>
<evidence type="ECO:0000256" key="2">
    <source>
        <dbReference type="ARBA" id="ARBA00022540"/>
    </source>
</evidence>
<evidence type="ECO:0000259" key="5">
    <source>
        <dbReference type="Pfam" id="PF00707"/>
    </source>
</evidence>
<dbReference type="Gene3D" id="3.30.110.10">
    <property type="entry name" value="Translation initiation factor 3 (IF-3), C-terminal domain"/>
    <property type="match status" value="1"/>
</dbReference>
<reference evidence="6 7" key="1">
    <citation type="journal article" date="2015" name="Nature">
        <title>rRNA introns, odd ribosomes, and small enigmatic genomes across a large radiation of phyla.</title>
        <authorList>
            <person name="Brown C.T."/>
            <person name="Hug L.A."/>
            <person name="Thomas B.C."/>
            <person name="Sharon I."/>
            <person name="Castelle C.J."/>
            <person name="Singh A."/>
            <person name="Wilkins M.J."/>
            <person name="Williams K.H."/>
            <person name="Banfield J.F."/>
        </authorList>
    </citation>
    <scope>NUCLEOTIDE SEQUENCE [LARGE SCALE GENOMIC DNA]</scope>
</reference>
<dbReference type="EMBL" id="LBSM01000026">
    <property type="protein sequence ID" value="KKQ16830.1"/>
    <property type="molecule type" value="Genomic_DNA"/>
</dbReference>
<dbReference type="PANTHER" id="PTHR10938">
    <property type="entry name" value="TRANSLATION INITIATION FACTOR IF-3"/>
    <property type="match status" value="1"/>
</dbReference>
<evidence type="ECO:0000313" key="7">
    <source>
        <dbReference type="Proteomes" id="UP000034508"/>
    </source>
</evidence>
<dbReference type="GO" id="GO:0043022">
    <property type="term" value="F:ribosome binding"/>
    <property type="evidence" value="ECO:0007669"/>
    <property type="project" value="TreeGrafter"/>
</dbReference>
<evidence type="ECO:0000256" key="3">
    <source>
        <dbReference type="ARBA" id="ARBA00022917"/>
    </source>
</evidence>
<evidence type="ECO:0000256" key="4">
    <source>
        <dbReference type="NCBIfam" id="TIGR00168"/>
    </source>
</evidence>
<dbReference type="GO" id="GO:0003743">
    <property type="term" value="F:translation initiation factor activity"/>
    <property type="evidence" value="ECO:0007669"/>
    <property type="project" value="UniProtKB-UniRule"/>
</dbReference>
<proteinExistence type="inferred from homology"/>
<evidence type="ECO:0000313" key="6">
    <source>
        <dbReference type="EMBL" id="KKQ16830.1"/>
    </source>
</evidence>
<gene>
    <name evidence="6" type="ORF">US31_C0026G0004</name>
</gene>
<comment type="caution">
    <text evidence="6">The sequence shown here is derived from an EMBL/GenBank/DDBJ whole genome shotgun (WGS) entry which is preliminary data.</text>
</comment>
<dbReference type="PATRIC" id="fig|1618331.3.peg.921"/>
<dbReference type="InterPro" id="IPR036788">
    <property type="entry name" value="T_IF-3_C_sf"/>
</dbReference>
<dbReference type="GO" id="GO:0032790">
    <property type="term" value="P:ribosome disassembly"/>
    <property type="evidence" value="ECO:0007669"/>
    <property type="project" value="TreeGrafter"/>
</dbReference>
<keyword evidence="3" id="KW-0648">Protein biosynthesis</keyword>
<dbReference type="InterPro" id="IPR001288">
    <property type="entry name" value="Translation_initiation_fac_3"/>
</dbReference>
<keyword evidence="2 6" id="KW-0396">Initiation factor</keyword>
<accession>A0A0G0FSL6</accession>
<dbReference type="NCBIfam" id="TIGR00168">
    <property type="entry name" value="infC"/>
    <property type="match status" value="1"/>
</dbReference>
<sequence length="114" mass="13430">MDYGKYRYAQEKQESRQKVKAKAPEIKEIRLSLKISSHDLNFKIKQAQKFLKDGDKVKVTVKLMGREMMFSNRVREIVENFKNQSNGEYEGPIEKLGNRFSTILRRNTNETKNS</sequence>
<dbReference type="AlphaFoldDB" id="A0A0G0FSL6"/>
<comment type="similarity">
    <text evidence="1">Belongs to the IF-3 family.</text>
</comment>
<dbReference type="SUPFAM" id="SSF55200">
    <property type="entry name" value="Translation initiation factor IF3, C-terminal domain"/>
    <property type="match status" value="1"/>
</dbReference>
<protein>
    <recommendedName>
        <fullName evidence="4">Translation initiation factor IF-3</fullName>
    </recommendedName>
</protein>